<dbReference type="InterPro" id="IPR016435">
    <property type="entry name" value="DPH1/DPH2"/>
</dbReference>
<dbReference type="Gene3D" id="3.40.50.11840">
    <property type="entry name" value="Diphthamide synthesis DPH1/DPH2 domain 1"/>
    <property type="match status" value="1"/>
</dbReference>
<dbReference type="Gene3D" id="3.40.50.11860">
    <property type="entry name" value="Diphthamide synthesis DPH1/DPH2 domain 3"/>
    <property type="match status" value="1"/>
</dbReference>
<dbReference type="GO" id="GO:0051536">
    <property type="term" value="F:iron-sulfur cluster binding"/>
    <property type="evidence" value="ECO:0007669"/>
    <property type="project" value="UniProtKB-KW"/>
</dbReference>
<accession>A0A915NAK6</accession>
<protein>
    <submittedName>
        <fullName evidence="8">2-(3-amino-3-carboxypropyl)histidine synthase subunit 2</fullName>
    </submittedName>
</protein>
<reference evidence="8" key="1">
    <citation type="submission" date="2022-11" db="UniProtKB">
        <authorList>
            <consortium name="WormBaseParasite"/>
        </authorList>
    </citation>
    <scope>IDENTIFICATION</scope>
</reference>
<keyword evidence="5" id="KW-0408">Iron</keyword>
<evidence type="ECO:0000256" key="5">
    <source>
        <dbReference type="ARBA" id="ARBA00023004"/>
    </source>
</evidence>
<dbReference type="SFLD" id="SFLDS00032">
    <property type="entry name" value="Radical_SAM_3-amino-3-carboxyp"/>
    <property type="match status" value="2"/>
</dbReference>
<dbReference type="WBParaSite" id="scaffold8791_cov234.g13368">
    <property type="protein sequence ID" value="scaffold8791_cov234.g13368"/>
    <property type="gene ID" value="scaffold8791_cov234.g13368"/>
</dbReference>
<evidence type="ECO:0000256" key="2">
    <source>
        <dbReference type="ARBA" id="ARBA00005156"/>
    </source>
</evidence>
<dbReference type="PANTHER" id="PTHR10762">
    <property type="entry name" value="DIPHTHAMIDE BIOSYNTHESIS PROTEIN"/>
    <property type="match status" value="1"/>
</dbReference>
<evidence type="ECO:0000256" key="3">
    <source>
        <dbReference type="ARBA" id="ARBA00006179"/>
    </source>
</evidence>
<dbReference type="Pfam" id="PF01866">
    <property type="entry name" value="Diphthamide_syn"/>
    <property type="match status" value="2"/>
</dbReference>
<dbReference type="InterPro" id="IPR042265">
    <property type="entry name" value="DPH1/DPH2_3"/>
</dbReference>
<proteinExistence type="inferred from homology"/>
<dbReference type="AlphaFoldDB" id="A0A915NAK6"/>
<dbReference type="GO" id="GO:0046872">
    <property type="term" value="F:metal ion binding"/>
    <property type="evidence" value="ECO:0007669"/>
    <property type="project" value="UniProtKB-KW"/>
</dbReference>
<evidence type="ECO:0000256" key="4">
    <source>
        <dbReference type="ARBA" id="ARBA00022723"/>
    </source>
</evidence>
<comment type="similarity">
    <text evidence="3">Belongs to the DPH1/DPH2 family. DPH2 subfamily.</text>
</comment>
<dbReference type="NCBIfam" id="TIGR00322">
    <property type="entry name" value="diphth2_R"/>
    <property type="match status" value="2"/>
</dbReference>
<keyword evidence="7" id="KW-1185">Reference proteome</keyword>
<sequence>MESSTFELTKILEWVQVNDYKRIALQFPQDLLSIAPEILLELEKCANDKQFFILADTSYRSCCLDLVAAEHANCDSIVHFGGACMTDLNGKIPSLYIFENTNIDFVNFGENISKFINTKDEKEFDQILILCDSDYSDLESMVLDSKTNKLLMKRMYLAEKVKDANTIGLVLGYVSMECRKEAISRVRKLCKQRGKKLYVFYIGKLNEAKLTNFGAEIDVFVMLSCPYGILLDGNKFFKPIVSLMEVEMSLNQNTPYENIKWTGEASNILENKIQSFTEENDVDMSLTSGSVRSCGCNSTNREDENMQILEYSAGDYFKKRTWKGLDDKEYLKDDKNNFSELKEGLSGIASKYEKELIN</sequence>
<dbReference type="FunFam" id="3.40.50.11860:FF:000001">
    <property type="entry name" value="2-(3-amino-3-carboxypropyl)histidine synthase subunit 2"/>
    <property type="match status" value="1"/>
</dbReference>
<evidence type="ECO:0000256" key="1">
    <source>
        <dbReference type="ARBA" id="ARBA00001966"/>
    </source>
</evidence>
<dbReference type="GO" id="GO:0090560">
    <property type="term" value="F:2-(3-amino-3-carboxypropyl)histidine synthase activity"/>
    <property type="evidence" value="ECO:0007669"/>
    <property type="project" value="InterPro"/>
</dbReference>
<organism evidence="7 8">
    <name type="scientific">Meloidogyne javanica</name>
    <name type="common">Root-knot nematode worm</name>
    <dbReference type="NCBI Taxonomy" id="6303"/>
    <lineage>
        <taxon>Eukaryota</taxon>
        <taxon>Metazoa</taxon>
        <taxon>Ecdysozoa</taxon>
        <taxon>Nematoda</taxon>
        <taxon>Chromadorea</taxon>
        <taxon>Rhabditida</taxon>
        <taxon>Tylenchina</taxon>
        <taxon>Tylenchomorpha</taxon>
        <taxon>Tylenchoidea</taxon>
        <taxon>Meloidogynidae</taxon>
        <taxon>Meloidogyninae</taxon>
        <taxon>Meloidogyne</taxon>
        <taxon>Meloidogyne incognita group</taxon>
    </lineage>
</organism>
<dbReference type="PANTHER" id="PTHR10762:SF2">
    <property type="entry name" value="2-(3-AMINO-3-CARBOXYPROPYL)HISTIDINE SYNTHASE SUBUNIT 2"/>
    <property type="match status" value="1"/>
</dbReference>
<keyword evidence="4" id="KW-0479">Metal-binding</keyword>
<keyword evidence="6" id="KW-0411">Iron-sulfur</keyword>
<comment type="pathway">
    <text evidence="2">Protein modification; peptidyl-diphthamide biosynthesis.</text>
</comment>
<evidence type="ECO:0000313" key="8">
    <source>
        <dbReference type="WBParaSite" id="scaffold8791_cov234.g13368"/>
    </source>
</evidence>
<evidence type="ECO:0000256" key="6">
    <source>
        <dbReference type="ARBA" id="ARBA00023014"/>
    </source>
</evidence>
<comment type="cofactor">
    <cofactor evidence="1">
        <name>[4Fe-4S] cluster</name>
        <dbReference type="ChEBI" id="CHEBI:49883"/>
    </cofactor>
</comment>
<evidence type="ECO:0000313" key="7">
    <source>
        <dbReference type="Proteomes" id="UP000887561"/>
    </source>
</evidence>
<dbReference type="Proteomes" id="UP000887561">
    <property type="component" value="Unplaced"/>
</dbReference>
<name>A0A915NAK6_MELJA</name>
<dbReference type="InterPro" id="IPR042263">
    <property type="entry name" value="DPH1/DPH2_1"/>
</dbReference>
<dbReference type="GO" id="GO:0017183">
    <property type="term" value="P:protein histidyl modification to diphthamide"/>
    <property type="evidence" value="ECO:0007669"/>
    <property type="project" value="InterPro"/>
</dbReference>